<sequence length="106" mass="11128">MSTPAANADPAELAKFGSHAARWWDASGAARPLHDLNPVRAAWIAARMSLQGARIADVGCGGGLLSEALVARGAQVTGIDLSSELIEVARLHLYESNLSVDYRVSS</sequence>
<keyword evidence="5" id="KW-0830">Ubiquinone</keyword>
<keyword evidence="3" id="KW-0949">S-adenosyl-L-methionine</keyword>
<dbReference type="SUPFAM" id="SSF53335">
    <property type="entry name" value="S-adenosyl-L-methionine-dependent methyltransferases"/>
    <property type="match status" value="1"/>
</dbReference>
<keyword evidence="1 5" id="KW-0489">Methyltransferase</keyword>
<reference evidence="5" key="2">
    <citation type="journal article" date="2014" name="ISME J.">
        <title>Microbial stratification in low pH oxic and suboxic macroscopic growths along an acid mine drainage.</title>
        <authorList>
            <person name="Mendez-Garcia C."/>
            <person name="Mesa V."/>
            <person name="Sprenger R.R."/>
            <person name="Richter M."/>
            <person name="Diez M.S."/>
            <person name="Solano J."/>
            <person name="Bargiela R."/>
            <person name="Golyshina O.V."/>
            <person name="Manteca A."/>
            <person name="Ramos J.L."/>
            <person name="Gallego J.R."/>
            <person name="Llorente I."/>
            <person name="Martins Dos Santos V.A."/>
            <person name="Jensen O.N."/>
            <person name="Pelaez A.I."/>
            <person name="Sanchez J."/>
            <person name="Ferrer M."/>
        </authorList>
    </citation>
    <scope>NUCLEOTIDE SEQUENCE</scope>
</reference>
<evidence type="ECO:0000256" key="1">
    <source>
        <dbReference type="ARBA" id="ARBA00022603"/>
    </source>
</evidence>
<evidence type="ECO:0000256" key="3">
    <source>
        <dbReference type="ARBA" id="ARBA00022691"/>
    </source>
</evidence>
<dbReference type="InterPro" id="IPR029063">
    <property type="entry name" value="SAM-dependent_MTases_sf"/>
</dbReference>
<evidence type="ECO:0000259" key="4">
    <source>
        <dbReference type="Pfam" id="PF13649"/>
    </source>
</evidence>
<dbReference type="PANTHER" id="PTHR43464">
    <property type="entry name" value="METHYLTRANSFERASE"/>
    <property type="match status" value="1"/>
</dbReference>
<protein>
    <submittedName>
        <fullName evidence="5">Ubiquinone biosynthesis O-methyltransferase</fullName>
    </submittedName>
</protein>
<comment type="caution">
    <text evidence="5">The sequence shown here is derived from an EMBL/GenBank/DDBJ whole genome shotgun (WGS) entry which is preliminary data.</text>
</comment>
<dbReference type="EMBL" id="AUZX01002497">
    <property type="protein sequence ID" value="EQD76335.1"/>
    <property type="molecule type" value="Genomic_DNA"/>
</dbReference>
<evidence type="ECO:0000313" key="5">
    <source>
        <dbReference type="EMBL" id="EQD76335.1"/>
    </source>
</evidence>
<dbReference type="CDD" id="cd02440">
    <property type="entry name" value="AdoMet_MTases"/>
    <property type="match status" value="1"/>
</dbReference>
<feature type="non-terminal residue" evidence="5">
    <location>
        <position position="106"/>
    </location>
</feature>
<dbReference type="InterPro" id="IPR041698">
    <property type="entry name" value="Methyltransf_25"/>
</dbReference>
<dbReference type="PANTHER" id="PTHR43464:SF19">
    <property type="entry name" value="UBIQUINONE BIOSYNTHESIS O-METHYLTRANSFERASE, MITOCHONDRIAL"/>
    <property type="match status" value="1"/>
</dbReference>
<proteinExistence type="predicted"/>
<reference evidence="5" key="1">
    <citation type="submission" date="2013-08" db="EMBL/GenBank/DDBJ databases">
        <authorList>
            <person name="Mendez C."/>
            <person name="Richter M."/>
            <person name="Ferrer M."/>
            <person name="Sanchez J."/>
        </authorList>
    </citation>
    <scope>NUCLEOTIDE SEQUENCE</scope>
</reference>
<feature type="domain" description="Methyltransferase" evidence="4">
    <location>
        <begin position="55"/>
        <end position="104"/>
    </location>
</feature>
<dbReference type="GO" id="GO:0010420">
    <property type="term" value="F:polyprenyldihydroxybenzoate methyltransferase activity"/>
    <property type="evidence" value="ECO:0007669"/>
    <property type="project" value="TreeGrafter"/>
</dbReference>
<accession>T1D1N2</accession>
<dbReference type="GO" id="GO:0032259">
    <property type="term" value="P:methylation"/>
    <property type="evidence" value="ECO:0007669"/>
    <property type="project" value="UniProtKB-KW"/>
</dbReference>
<dbReference type="AlphaFoldDB" id="T1D1N2"/>
<organism evidence="5">
    <name type="scientific">mine drainage metagenome</name>
    <dbReference type="NCBI Taxonomy" id="410659"/>
    <lineage>
        <taxon>unclassified sequences</taxon>
        <taxon>metagenomes</taxon>
        <taxon>ecological metagenomes</taxon>
    </lineage>
</organism>
<dbReference type="Gene3D" id="3.40.50.150">
    <property type="entry name" value="Vaccinia Virus protein VP39"/>
    <property type="match status" value="1"/>
</dbReference>
<name>T1D1N2_9ZZZZ</name>
<gene>
    <name evidence="5" type="ORF">B1A_03397</name>
</gene>
<dbReference type="Pfam" id="PF13649">
    <property type="entry name" value="Methyltransf_25"/>
    <property type="match status" value="1"/>
</dbReference>
<keyword evidence="2 5" id="KW-0808">Transferase</keyword>
<evidence type="ECO:0000256" key="2">
    <source>
        <dbReference type="ARBA" id="ARBA00022679"/>
    </source>
</evidence>